<dbReference type="Gene3D" id="3.40.190.10">
    <property type="entry name" value="Periplasmic binding protein-like II"/>
    <property type="match status" value="2"/>
</dbReference>
<evidence type="ECO:0000256" key="1">
    <source>
        <dbReference type="ARBA" id="ARBA00009437"/>
    </source>
</evidence>
<dbReference type="Pfam" id="PF03466">
    <property type="entry name" value="LysR_substrate"/>
    <property type="match status" value="1"/>
</dbReference>
<dbReference type="GO" id="GO:0006351">
    <property type="term" value="P:DNA-templated transcription"/>
    <property type="evidence" value="ECO:0007669"/>
    <property type="project" value="TreeGrafter"/>
</dbReference>
<dbReference type="PANTHER" id="PTHR30537:SF26">
    <property type="entry name" value="GLYCINE CLEAVAGE SYSTEM TRANSCRIPTIONAL ACTIVATOR"/>
    <property type="match status" value="1"/>
</dbReference>
<dbReference type="Gene3D" id="1.10.10.10">
    <property type="entry name" value="Winged helix-like DNA-binding domain superfamily/Winged helix DNA-binding domain"/>
    <property type="match status" value="1"/>
</dbReference>
<dbReference type="InterPro" id="IPR036390">
    <property type="entry name" value="WH_DNA-bd_sf"/>
</dbReference>
<dbReference type="PRINTS" id="PR00039">
    <property type="entry name" value="HTHLYSR"/>
</dbReference>
<evidence type="ECO:0000313" key="6">
    <source>
        <dbReference type="EMBL" id="OSI14921.1"/>
    </source>
</evidence>
<evidence type="ECO:0000256" key="3">
    <source>
        <dbReference type="ARBA" id="ARBA00023125"/>
    </source>
</evidence>
<dbReference type="Pfam" id="PF00126">
    <property type="entry name" value="HTH_1"/>
    <property type="match status" value="1"/>
</dbReference>
<gene>
    <name evidence="6" type="ORF">BV912_12260</name>
</gene>
<protein>
    <recommendedName>
        <fullName evidence="5">HTH lysR-type domain-containing protein</fullName>
    </recommendedName>
</protein>
<comment type="caution">
    <text evidence="6">The sequence shown here is derived from an EMBL/GenBank/DDBJ whole genome shotgun (WGS) entry which is preliminary data.</text>
</comment>
<dbReference type="SUPFAM" id="SSF46785">
    <property type="entry name" value="Winged helix' DNA-binding domain"/>
    <property type="match status" value="1"/>
</dbReference>
<organism evidence="6 7">
    <name type="scientific">Neisseria dumasiana</name>
    <dbReference type="NCBI Taxonomy" id="1931275"/>
    <lineage>
        <taxon>Bacteria</taxon>
        <taxon>Pseudomonadati</taxon>
        <taxon>Pseudomonadota</taxon>
        <taxon>Betaproteobacteria</taxon>
        <taxon>Neisseriales</taxon>
        <taxon>Neisseriaceae</taxon>
        <taxon>Neisseria</taxon>
    </lineage>
</organism>
<dbReference type="GO" id="GO:0003700">
    <property type="term" value="F:DNA-binding transcription factor activity"/>
    <property type="evidence" value="ECO:0007669"/>
    <property type="project" value="InterPro"/>
</dbReference>
<keyword evidence="3" id="KW-0238">DNA-binding</keyword>
<sequence length="307" mass="34950">MFKSLPPLYVLRAFERAVHLESFTLAAQELNITQSAVSKHIKVLENYFGCLLFIRKGHKLTVTNHGKILAKDLQSAFKLIENSCKSFEENRSVLRLKVPTSLMMSWLMDCLKEYKKLEKKPHIHASSVWMDADFVDFYAEPFDCAILLSNGNFEEGISSIKLFDEWLVPICSPNLLEQGGSINLDKHDVLHPSPDRRDWKRWEAATCYEKKLSILPCQVFDTLEQAATASAAGHVLGIGDLALCVKLIKSQQLVVPIKMAVQTGDAYYLVMPESSRKKRMIEDFADFLNGYIPNISEIDLSINWYKK</sequence>
<comment type="similarity">
    <text evidence="1">Belongs to the LysR transcriptional regulatory family.</text>
</comment>
<dbReference type="RefSeq" id="WP_085360879.1">
    <property type="nucleotide sequence ID" value="NZ_MTAB01000053.1"/>
</dbReference>
<dbReference type="InterPro" id="IPR058163">
    <property type="entry name" value="LysR-type_TF_proteobact-type"/>
</dbReference>
<accession>A0A1X3D5B8</accession>
<proteinExistence type="inferred from homology"/>
<dbReference type="OrthoDB" id="9124618at2"/>
<keyword evidence="2" id="KW-0805">Transcription regulation</keyword>
<reference evidence="7" key="1">
    <citation type="submission" date="2017-01" db="EMBL/GenBank/DDBJ databases">
        <authorList>
            <person name="Mah S.A."/>
            <person name="Swanson W.J."/>
            <person name="Moy G.W."/>
            <person name="Vacquier V.D."/>
        </authorList>
    </citation>
    <scope>NUCLEOTIDE SEQUENCE [LARGE SCALE GENOMIC DNA]</scope>
    <source>
        <strain evidence="7">124861</strain>
    </source>
</reference>
<dbReference type="InterPro" id="IPR036388">
    <property type="entry name" value="WH-like_DNA-bd_sf"/>
</dbReference>
<name>A0A1X3D5B8_9NEIS</name>
<evidence type="ECO:0000256" key="4">
    <source>
        <dbReference type="ARBA" id="ARBA00023163"/>
    </source>
</evidence>
<dbReference type="SUPFAM" id="SSF53850">
    <property type="entry name" value="Periplasmic binding protein-like II"/>
    <property type="match status" value="1"/>
</dbReference>
<dbReference type="PROSITE" id="PS50931">
    <property type="entry name" value="HTH_LYSR"/>
    <property type="match status" value="1"/>
</dbReference>
<dbReference type="GO" id="GO:0043565">
    <property type="term" value="F:sequence-specific DNA binding"/>
    <property type="evidence" value="ECO:0007669"/>
    <property type="project" value="TreeGrafter"/>
</dbReference>
<feature type="domain" description="HTH lysR-type" evidence="5">
    <location>
        <begin position="6"/>
        <end position="63"/>
    </location>
</feature>
<dbReference type="InterPro" id="IPR000847">
    <property type="entry name" value="LysR_HTH_N"/>
</dbReference>
<dbReference type="InterPro" id="IPR005119">
    <property type="entry name" value="LysR_subst-bd"/>
</dbReference>
<dbReference type="PANTHER" id="PTHR30537">
    <property type="entry name" value="HTH-TYPE TRANSCRIPTIONAL REGULATOR"/>
    <property type="match status" value="1"/>
</dbReference>
<evidence type="ECO:0000313" key="7">
    <source>
        <dbReference type="Proteomes" id="UP000193303"/>
    </source>
</evidence>
<dbReference type="EMBL" id="MTAB01000053">
    <property type="protein sequence ID" value="OSI14921.1"/>
    <property type="molecule type" value="Genomic_DNA"/>
</dbReference>
<evidence type="ECO:0000256" key="2">
    <source>
        <dbReference type="ARBA" id="ARBA00023015"/>
    </source>
</evidence>
<keyword evidence="4" id="KW-0804">Transcription</keyword>
<dbReference type="Proteomes" id="UP000193303">
    <property type="component" value="Unassembled WGS sequence"/>
</dbReference>
<evidence type="ECO:0000259" key="5">
    <source>
        <dbReference type="PROSITE" id="PS50931"/>
    </source>
</evidence>
<dbReference type="AlphaFoldDB" id="A0A1X3D5B8"/>